<accession>A0A543PVU9</accession>
<evidence type="ECO:0000313" key="2">
    <source>
        <dbReference type="Proteomes" id="UP000320085"/>
    </source>
</evidence>
<proteinExistence type="predicted"/>
<reference evidence="1 2" key="1">
    <citation type="submission" date="2019-06" db="EMBL/GenBank/DDBJ databases">
        <title>Sequencing the genomes of 1000 actinobacteria strains.</title>
        <authorList>
            <person name="Klenk H.-P."/>
        </authorList>
    </citation>
    <scope>NUCLEOTIDE SEQUENCE [LARGE SCALE GENOMIC DNA]</scope>
    <source>
        <strain evidence="1 2">DSM 21776</strain>
    </source>
</reference>
<gene>
    <name evidence="1" type="ORF">FHX52_1338</name>
</gene>
<evidence type="ECO:0000313" key="1">
    <source>
        <dbReference type="EMBL" id="TQN48213.1"/>
    </source>
</evidence>
<comment type="caution">
    <text evidence="1">The sequence shown here is derived from an EMBL/GenBank/DDBJ whole genome shotgun (WGS) entry which is preliminary data.</text>
</comment>
<dbReference type="EMBL" id="VFQF01000001">
    <property type="protein sequence ID" value="TQN48213.1"/>
    <property type="molecule type" value="Genomic_DNA"/>
</dbReference>
<dbReference type="RefSeq" id="WP_281287979.1">
    <property type="nucleotide sequence ID" value="NZ_BAAAQC010000001.1"/>
</dbReference>
<name>A0A543PVU9_9MICO</name>
<sequence>MGVREHRYAIVDERAHRVWMRRGRELAQHLKSDVGDAYRVEFQA</sequence>
<protein>
    <submittedName>
        <fullName evidence="1">Uncharacterized protein</fullName>
    </submittedName>
</protein>
<organism evidence="1 2">
    <name type="scientific">Humibacillus xanthopallidus</name>
    <dbReference type="NCBI Taxonomy" id="412689"/>
    <lineage>
        <taxon>Bacteria</taxon>
        <taxon>Bacillati</taxon>
        <taxon>Actinomycetota</taxon>
        <taxon>Actinomycetes</taxon>
        <taxon>Micrococcales</taxon>
        <taxon>Intrasporangiaceae</taxon>
        <taxon>Humibacillus</taxon>
    </lineage>
</organism>
<dbReference type="AlphaFoldDB" id="A0A543PVU9"/>
<dbReference type="Proteomes" id="UP000320085">
    <property type="component" value="Unassembled WGS sequence"/>
</dbReference>